<dbReference type="AlphaFoldDB" id="A0A3N0D0T2"/>
<keyword evidence="2" id="KW-1185">Reference proteome</keyword>
<organism evidence="1 2">
    <name type="scientific">Sinomicrobium pectinilyticum</name>
    <dbReference type="NCBI Taxonomy" id="1084421"/>
    <lineage>
        <taxon>Bacteria</taxon>
        <taxon>Pseudomonadati</taxon>
        <taxon>Bacteroidota</taxon>
        <taxon>Flavobacteriia</taxon>
        <taxon>Flavobacteriales</taxon>
        <taxon>Flavobacteriaceae</taxon>
        <taxon>Sinomicrobium</taxon>
    </lineage>
</organism>
<dbReference type="Proteomes" id="UP000267469">
    <property type="component" value="Unassembled WGS sequence"/>
</dbReference>
<accession>A0A3N0D0T2</accession>
<dbReference type="EMBL" id="RJTM01000180">
    <property type="protein sequence ID" value="RNL69265.1"/>
    <property type="molecule type" value="Genomic_DNA"/>
</dbReference>
<evidence type="ECO:0000313" key="1">
    <source>
        <dbReference type="EMBL" id="RNL69265.1"/>
    </source>
</evidence>
<name>A0A3N0D0T2_SINP1</name>
<dbReference type="RefSeq" id="WP_123218234.1">
    <property type="nucleotide sequence ID" value="NZ_RJTM01000180.1"/>
</dbReference>
<protein>
    <submittedName>
        <fullName evidence="1">Uncharacterized protein</fullName>
    </submittedName>
</protein>
<gene>
    <name evidence="1" type="ORF">ED312_22315</name>
</gene>
<reference evidence="1 2" key="1">
    <citation type="submission" date="2018-10" db="EMBL/GenBank/DDBJ databases">
        <title>Sinomicrobium pectinilyticum sp. nov., a pectinase-producing bacterium isolated from alkaline and saline soil, and emended description of the genus Sinomicrobium.</title>
        <authorList>
            <person name="Cheng B."/>
            <person name="Li C."/>
            <person name="Lai Q."/>
            <person name="Du M."/>
            <person name="Shao Z."/>
            <person name="Xu P."/>
            <person name="Yang C."/>
        </authorList>
    </citation>
    <scope>NUCLEOTIDE SEQUENCE [LARGE SCALE GENOMIC DNA]</scope>
    <source>
        <strain evidence="1 2">5DNS001</strain>
    </source>
</reference>
<comment type="caution">
    <text evidence="1">The sequence shown here is derived from an EMBL/GenBank/DDBJ whole genome shotgun (WGS) entry which is preliminary data.</text>
</comment>
<evidence type="ECO:0000313" key="2">
    <source>
        <dbReference type="Proteomes" id="UP000267469"/>
    </source>
</evidence>
<proteinExistence type="predicted"/>
<sequence length="66" mass="7589">MDLQTLEVKERMNPLSKVVVKGRKTGIGISVLFRRVTGLFLAKTFSICATYKLFTRITVLFRYAMM</sequence>